<dbReference type="InterPro" id="IPR036188">
    <property type="entry name" value="FAD/NAD-bd_sf"/>
</dbReference>
<proteinExistence type="predicted"/>
<accession>A0A6C0IEC4</accession>
<evidence type="ECO:0000313" key="2">
    <source>
        <dbReference type="EMBL" id="QHT91471.1"/>
    </source>
</evidence>
<reference evidence="2" key="1">
    <citation type="journal article" date="2020" name="Nature">
        <title>Giant virus diversity and host interactions through global metagenomics.</title>
        <authorList>
            <person name="Schulz F."/>
            <person name="Roux S."/>
            <person name="Paez-Espino D."/>
            <person name="Jungbluth S."/>
            <person name="Walsh D.A."/>
            <person name="Denef V.J."/>
            <person name="McMahon K.D."/>
            <person name="Konstantinidis K.T."/>
            <person name="Eloe-Fadrosh E.A."/>
            <person name="Kyrpides N.C."/>
            <person name="Woyke T."/>
        </authorList>
    </citation>
    <scope>NUCLEOTIDE SEQUENCE</scope>
    <source>
        <strain evidence="2">GVMAG-M-3300023184-77</strain>
    </source>
</reference>
<protein>
    <recommendedName>
        <fullName evidence="1">Amine oxidase domain-containing protein</fullName>
    </recommendedName>
</protein>
<evidence type="ECO:0000259" key="1">
    <source>
        <dbReference type="Pfam" id="PF01593"/>
    </source>
</evidence>
<dbReference type="Gene3D" id="3.50.50.60">
    <property type="entry name" value="FAD/NAD(P)-binding domain"/>
    <property type="match status" value="1"/>
</dbReference>
<dbReference type="GO" id="GO:0016491">
    <property type="term" value="F:oxidoreductase activity"/>
    <property type="evidence" value="ECO:0007669"/>
    <property type="project" value="InterPro"/>
</dbReference>
<organism evidence="2">
    <name type="scientific">viral metagenome</name>
    <dbReference type="NCBI Taxonomy" id="1070528"/>
    <lineage>
        <taxon>unclassified sequences</taxon>
        <taxon>metagenomes</taxon>
        <taxon>organismal metagenomes</taxon>
    </lineage>
</organism>
<dbReference type="InterPro" id="IPR002937">
    <property type="entry name" value="Amino_oxidase"/>
</dbReference>
<name>A0A6C0IEC4_9ZZZZ</name>
<dbReference type="Pfam" id="PF01593">
    <property type="entry name" value="Amino_oxidase"/>
    <property type="match status" value="1"/>
</dbReference>
<feature type="domain" description="Amine oxidase" evidence="1">
    <location>
        <begin position="12"/>
        <end position="399"/>
    </location>
</feature>
<dbReference type="SUPFAM" id="SSF51905">
    <property type="entry name" value="FAD/NAD(P)-binding domain"/>
    <property type="match status" value="1"/>
</dbReference>
<sequence length="409" mass="46916">MIYDYCIIGGGIAGLYCALKLIEKNSVLLCEKYSTLGGRVSTFYKNFHKGSLQYEEGAGRISNKHILVINLIKKYNLTLIPISPDLHYKQNGSTPITENLFEPALNTFLGPLHNLSESVLQKNTIRNLLEEIHGKAKTDDYLNRFPYRAEVDVLRADVGLEVFRNEMGSHEGYYVVKEGLSALIKCMKDEFIEKGGKLANEYECINIHKKEDNFVSEFLSGKNKKLIHINSEKVICALPSEALKKISLFKNYESLKYVKMEPLLRIYANYPSAWFSALGRIVTERPIRYFLPMNGNLAMVSYTDSKDTELYHNIIKNGSEDALGLVIQKDLKELFPTIEIPKYTFFKSHYWKYGATYWIPGTYDVKKESLKSIKPFKSDVFVVGESFSLKQAWMEGSLEQCEVFFKTYM</sequence>
<dbReference type="EMBL" id="MN740165">
    <property type="protein sequence ID" value="QHT91471.1"/>
    <property type="molecule type" value="Genomic_DNA"/>
</dbReference>
<dbReference type="AlphaFoldDB" id="A0A6C0IEC4"/>